<dbReference type="EMBL" id="JAOXXL010000008">
    <property type="protein sequence ID" value="MCY7007875.1"/>
    <property type="molecule type" value="Genomic_DNA"/>
</dbReference>
<dbReference type="Pfam" id="PF00126">
    <property type="entry name" value="HTH_1"/>
    <property type="match status" value="1"/>
</dbReference>
<reference evidence="6" key="1">
    <citation type="submission" date="2022-09" db="EMBL/GenBank/DDBJ databases">
        <authorList>
            <person name="Zoaiter M."/>
        </authorList>
    </citation>
    <scope>NUCLEOTIDE SEQUENCE</scope>
    <source>
        <strain evidence="6">DSM 19848</strain>
    </source>
</reference>
<organism evidence="6 7">
    <name type="scientific">Fusobacterium simiae</name>
    <dbReference type="NCBI Taxonomy" id="855"/>
    <lineage>
        <taxon>Bacteria</taxon>
        <taxon>Fusobacteriati</taxon>
        <taxon>Fusobacteriota</taxon>
        <taxon>Fusobacteriia</taxon>
        <taxon>Fusobacteriales</taxon>
        <taxon>Fusobacteriaceae</taxon>
        <taxon>Fusobacterium</taxon>
    </lineage>
</organism>
<evidence type="ECO:0000256" key="4">
    <source>
        <dbReference type="ARBA" id="ARBA00023163"/>
    </source>
</evidence>
<dbReference type="Proteomes" id="UP001062738">
    <property type="component" value="Unassembled WGS sequence"/>
</dbReference>
<dbReference type="InterPro" id="IPR050950">
    <property type="entry name" value="HTH-type_LysR_regulators"/>
</dbReference>
<accession>A0ABT4DH04</accession>
<dbReference type="SUPFAM" id="SSF46785">
    <property type="entry name" value="Winged helix' DNA-binding domain"/>
    <property type="match status" value="1"/>
</dbReference>
<dbReference type="SUPFAM" id="SSF53850">
    <property type="entry name" value="Periplasmic binding protein-like II"/>
    <property type="match status" value="1"/>
</dbReference>
<feature type="domain" description="HTH lysR-type" evidence="5">
    <location>
        <begin position="1"/>
        <end position="56"/>
    </location>
</feature>
<dbReference type="RefSeq" id="WP_265151919.1">
    <property type="nucleotide sequence ID" value="NZ_JAOXXL010000008.1"/>
</dbReference>
<keyword evidence="2" id="KW-0805">Transcription regulation</keyword>
<dbReference type="PRINTS" id="PR00039">
    <property type="entry name" value="HTHLYSR"/>
</dbReference>
<keyword evidence="3" id="KW-0238">DNA-binding</keyword>
<dbReference type="PANTHER" id="PTHR30419:SF8">
    <property type="entry name" value="NITROGEN ASSIMILATION TRANSCRIPTIONAL ACTIVATOR-RELATED"/>
    <property type="match status" value="1"/>
</dbReference>
<dbReference type="Gene3D" id="1.10.10.10">
    <property type="entry name" value="Winged helix-like DNA-binding domain superfamily/Winged helix DNA-binding domain"/>
    <property type="match status" value="1"/>
</dbReference>
<evidence type="ECO:0000256" key="3">
    <source>
        <dbReference type="ARBA" id="ARBA00023125"/>
    </source>
</evidence>
<dbReference type="PROSITE" id="PS50931">
    <property type="entry name" value="HTH_LYSR"/>
    <property type="match status" value="1"/>
</dbReference>
<name>A0ABT4DH04_FUSSI</name>
<dbReference type="InterPro" id="IPR036390">
    <property type="entry name" value="WH_DNA-bd_sf"/>
</dbReference>
<dbReference type="InterPro" id="IPR005119">
    <property type="entry name" value="LysR_subst-bd"/>
</dbReference>
<protein>
    <submittedName>
        <fullName evidence="6">LysR family transcriptional regulator</fullName>
    </submittedName>
</protein>
<evidence type="ECO:0000313" key="7">
    <source>
        <dbReference type="Proteomes" id="UP001062738"/>
    </source>
</evidence>
<comment type="caution">
    <text evidence="6">The sequence shown here is derived from an EMBL/GenBank/DDBJ whole genome shotgun (WGS) entry which is preliminary data.</text>
</comment>
<dbReference type="InterPro" id="IPR000847">
    <property type="entry name" value="LysR_HTH_N"/>
</dbReference>
<gene>
    <name evidence="6" type="ORF">OCK72_04290</name>
</gene>
<dbReference type="Gene3D" id="3.40.190.290">
    <property type="match status" value="1"/>
</dbReference>
<dbReference type="CDD" id="cd05466">
    <property type="entry name" value="PBP2_LTTR_substrate"/>
    <property type="match status" value="1"/>
</dbReference>
<dbReference type="Pfam" id="PF03466">
    <property type="entry name" value="LysR_substrate"/>
    <property type="match status" value="1"/>
</dbReference>
<evidence type="ECO:0000256" key="1">
    <source>
        <dbReference type="ARBA" id="ARBA00009437"/>
    </source>
</evidence>
<sequence length="314" mass="36690">MTTSEKLFLVLAEELNFSRAAKKSFISQQALSEHIKRLEQYYGLALFIRFPSVKLTEAGKNVQKTLQVIQSLEQNLKMELGKFQNGTFGTIRFGINYTRAKLLIPTLFEHYHIKYPNIKIELVLEETVNMQEMMKQGKIDSFLGINGIYDEPLKATLLSYENIYLIASKKYLIEKLGWELKNIEDHFTEVELQNFNGLPFAMNHSKSTTYQLLNQYMEKNKINLKNLMVVSDYQILENVCRTGYLASFCTQIYLPIISQNNALYPPDFYLYALPLKDLQKSIHSELVYNQMLSYPEYVLDFFNILKESVKEWLV</sequence>
<evidence type="ECO:0000259" key="5">
    <source>
        <dbReference type="PROSITE" id="PS50931"/>
    </source>
</evidence>
<keyword evidence="4" id="KW-0804">Transcription</keyword>
<keyword evidence="7" id="KW-1185">Reference proteome</keyword>
<evidence type="ECO:0000256" key="2">
    <source>
        <dbReference type="ARBA" id="ARBA00023015"/>
    </source>
</evidence>
<proteinExistence type="inferred from homology"/>
<comment type="similarity">
    <text evidence="1">Belongs to the LysR transcriptional regulatory family.</text>
</comment>
<evidence type="ECO:0000313" key="6">
    <source>
        <dbReference type="EMBL" id="MCY7007875.1"/>
    </source>
</evidence>
<dbReference type="InterPro" id="IPR036388">
    <property type="entry name" value="WH-like_DNA-bd_sf"/>
</dbReference>
<dbReference type="PANTHER" id="PTHR30419">
    <property type="entry name" value="HTH-TYPE TRANSCRIPTIONAL REGULATOR YBHD"/>
    <property type="match status" value="1"/>
</dbReference>